<comment type="subcellular location">
    <subcellularLocation>
        <location evidence="1">Secreted</location>
    </subcellularLocation>
</comment>
<proteinExistence type="inferred from homology"/>
<dbReference type="InterPro" id="IPR026645">
    <property type="entry name" value="Dermatopontin"/>
</dbReference>
<evidence type="ECO:0000313" key="7">
    <source>
        <dbReference type="Proteomes" id="UP000762676"/>
    </source>
</evidence>
<feature type="signal peptide" evidence="5">
    <location>
        <begin position="1"/>
        <end position="26"/>
    </location>
</feature>
<evidence type="ECO:0000256" key="3">
    <source>
        <dbReference type="ARBA" id="ARBA00022525"/>
    </source>
</evidence>
<dbReference type="GO" id="GO:0031012">
    <property type="term" value="C:extracellular matrix"/>
    <property type="evidence" value="ECO:0007669"/>
    <property type="project" value="TreeGrafter"/>
</dbReference>
<evidence type="ECO:0000256" key="1">
    <source>
        <dbReference type="ARBA" id="ARBA00004613"/>
    </source>
</evidence>
<comment type="caution">
    <text evidence="6">The sequence shown here is derived from an EMBL/GenBank/DDBJ whole genome shotgun (WGS) entry which is preliminary data.</text>
</comment>
<feature type="chain" id="PRO_5043831281" evidence="5">
    <location>
        <begin position="27"/>
        <end position="215"/>
    </location>
</feature>
<keyword evidence="7" id="KW-1185">Reference proteome</keyword>
<organism evidence="6 7">
    <name type="scientific">Elysia marginata</name>
    <dbReference type="NCBI Taxonomy" id="1093978"/>
    <lineage>
        <taxon>Eukaryota</taxon>
        <taxon>Metazoa</taxon>
        <taxon>Spiralia</taxon>
        <taxon>Lophotrochozoa</taxon>
        <taxon>Mollusca</taxon>
        <taxon>Gastropoda</taxon>
        <taxon>Heterobranchia</taxon>
        <taxon>Euthyneura</taxon>
        <taxon>Panpulmonata</taxon>
        <taxon>Sacoglossa</taxon>
        <taxon>Placobranchoidea</taxon>
        <taxon>Plakobranchidae</taxon>
        <taxon>Elysia</taxon>
    </lineage>
</organism>
<sequence length="215" mass="24925">MTTKRFAKPLPIFLATLLIALLTIEAERFNTSYLDPFNFTCPDNHTIYRLFSQYGEQEVDRQWVLDCRPEGASATHCTWSDYVNIWNEDYSYNCPNHHIIAGIQSFHCTNFEDRQFQFYCCAHSNLVTTSCEWTDFLNDLNGNLEYSVQARKALVGVSSEHNVNRQAAWLSGLHVGLVIRRERVRFPATTHGVIALRKQFVHISSVHPPIKWIRD</sequence>
<evidence type="ECO:0000256" key="4">
    <source>
        <dbReference type="ARBA" id="ARBA00023157"/>
    </source>
</evidence>
<dbReference type="GO" id="GO:0030199">
    <property type="term" value="P:collagen fibril organization"/>
    <property type="evidence" value="ECO:0007669"/>
    <property type="project" value="TreeGrafter"/>
</dbReference>
<keyword evidence="3" id="KW-0964">Secreted</keyword>
<evidence type="ECO:0000256" key="5">
    <source>
        <dbReference type="SAM" id="SignalP"/>
    </source>
</evidence>
<dbReference type="PANTHER" id="PTHR15040">
    <property type="entry name" value="DERMATOPONTIN-RELATED"/>
    <property type="match status" value="1"/>
</dbReference>
<reference evidence="6 7" key="1">
    <citation type="journal article" date="2021" name="Elife">
        <title>Chloroplast acquisition without the gene transfer in kleptoplastic sea slugs, Plakobranchus ocellatus.</title>
        <authorList>
            <person name="Maeda T."/>
            <person name="Takahashi S."/>
            <person name="Yoshida T."/>
            <person name="Shimamura S."/>
            <person name="Takaki Y."/>
            <person name="Nagai Y."/>
            <person name="Toyoda A."/>
            <person name="Suzuki Y."/>
            <person name="Arimoto A."/>
            <person name="Ishii H."/>
            <person name="Satoh N."/>
            <person name="Nishiyama T."/>
            <person name="Hasebe M."/>
            <person name="Maruyama T."/>
            <person name="Minagawa J."/>
            <person name="Obokata J."/>
            <person name="Shigenobu S."/>
        </authorList>
    </citation>
    <scope>NUCLEOTIDE SEQUENCE [LARGE SCALE GENOMIC DNA]</scope>
</reference>
<dbReference type="EMBL" id="BMAT01005992">
    <property type="protein sequence ID" value="GFS03871.1"/>
    <property type="molecule type" value="Genomic_DNA"/>
</dbReference>
<evidence type="ECO:0000256" key="2">
    <source>
        <dbReference type="ARBA" id="ARBA00008712"/>
    </source>
</evidence>
<accession>A0AAV4I2N5</accession>
<comment type="similarity">
    <text evidence="2">Belongs to the dermatopontin family.</text>
</comment>
<dbReference type="Proteomes" id="UP000762676">
    <property type="component" value="Unassembled WGS sequence"/>
</dbReference>
<dbReference type="PANTHER" id="PTHR15040:SF3">
    <property type="entry name" value="SI:DKEY-14D8.6-RELATED"/>
    <property type="match status" value="1"/>
</dbReference>
<protein>
    <submittedName>
        <fullName evidence="6">Hemagglutinin/amebocyte aggregation factor-like</fullName>
    </submittedName>
</protein>
<name>A0AAV4I2N5_9GAST</name>
<gene>
    <name evidence="6" type="ORF">ElyMa_002898000</name>
</gene>
<dbReference type="AlphaFoldDB" id="A0AAV4I2N5"/>
<keyword evidence="4" id="KW-1015">Disulfide bond</keyword>
<keyword evidence="5" id="KW-0732">Signal</keyword>
<dbReference type="GO" id="GO:0005615">
    <property type="term" value="C:extracellular space"/>
    <property type="evidence" value="ECO:0007669"/>
    <property type="project" value="TreeGrafter"/>
</dbReference>
<dbReference type="Pfam" id="PF14704">
    <property type="entry name" value="DERM"/>
    <property type="match status" value="1"/>
</dbReference>
<evidence type="ECO:0000313" key="6">
    <source>
        <dbReference type="EMBL" id="GFS03871.1"/>
    </source>
</evidence>